<dbReference type="OrthoDB" id="419616at2759"/>
<dbReference type="PROSITE" id="PS50850">
    <property type="entry name" value="MFS"/>
    <property type="match status" value="1"/>
</dbReference>
<protein>
    <recommendedName>
        <fullName evidence="7">Major facilitator superfamily (MFS) profile domain-containing protein</fullName>
    </recommendedName>
</protein>
<keyword evidence="3 6" id="KW-0812">Transmembrane</keyword>
<gene>
    <name evidence="8" type="ORF">BS47DRAFT_1291372</name>
</gene>
<feature type="transmembrane region" description="Helical" evidence="6">
    <location>
        <begin position="31"/>
        <end position="53"/>
    </location>
</feature>
<proteinExistence type="predicted"/>
<dbReference type="AlphaFoldDB" id="A0A9P6B3Q8"/>
<feature type="transmembrane region" description="Helical" evidence="6">
    <location>
        <begin position="449"/>
        <end position="470"/>
    </location>
</feature>
<dbReference type="Pfam" id="PF07690">
    <property type="entry name" value="MFS_1"/>
    <property type="match status" value="1"/>
</dbReference>
<feature type="transmembrane region" description="Helical" evidence="6">
    <location>
        <begin position="204"/>
        <end position="228"/>
    </location>
</feature>
<keyword evidence="9" id="KW-1185">Reference proteome</keyword>
<feature type="transmembrane region" description="Helical" evidence="6">
    <location>
        <begin position="267"/>
        <end position="288"/>
    </location>
</feature>
<feature type="domain" description="Major facilitator superfamily (MFS) profile" evidence="7">
    <location>
        <begin position="32"/>
        <end position="475"/>
    </location>
</feature>
<dbReference type="PRINTS" id="PR01035">
    <property type="entry name" value="TCRTETA"/>
</dbReference>
<evidence type="ECO:0000256" key="6">
    <source>
        <dbReference type="SAM" id="Phobius"/>
    </source>
</evidence>
<feature type="transmembrane region" description="Helical" evidence="6">
    <location>
        <begin position="162"/>
        <end position="184"/>
    </location>
</feature>
<feature type="transmembrane region" description="Helical" evidence="6">
    <location>
        <begin position="73"/>
        <end position="93"/>
    </location>
</feature>
<reference evidence="8" key="1">
    <citation type="journal article" date="2020" name="Nat. Commun.">
        <title>Large-scale genome sequencing of mycorrhizal fungi provides insights into the early evolution of symbiotic traits.</title>
        <authorList>
            <person name="Miyauchi S."/>
            <person name="Kiss E."/>
            <person name="Kuo A."/>
            <person name="Drula E."/>
            <person name="Kohler A."/>
            <person name="Sanchez-Garcia M."/>
            <person name="Morin E."/>
            <person name="Andreopoulos B."/>
            <person name="Barry K.W."/>
            <person name="Bonito G."/>
            <person name="Buee M."/>
            <person name="Carver A."/>
            <person name="Chen C."/>
            <person name="Cichocki N."/>
            <person name="Clum A."/>
            <person name="Culley D."/>
            <person name="Crous P.W."/>
            <person name="Fauchery L."/>
            <person name="Girlanda M."/>
            <person name="Hayes R.D."/>
            <person name="Keri Z."/>
            <person name="LaButti K."/>
            <person name="Lipzen A."/>
            <person name="Lombard V."/>
            <person name="Magnuson J."/>
            <person name="Maillard F."/>
            <person name="Murat C."/>
            <person name="Nolan M."/>
            <person name="Ohm R.A."/>
            <person name="Pangilinan J."/>
            <person name="Pereira M.F."/>
            <person name="Perotto S."/>
            <person name="Peter M."/>
            <person name="Pfister S."/>
            <person name="Riley R."/>
            <person name="Sitrit Y."/>
            <person name="Stielow J.B."/>
            <person name="Szollosi G."/>
            <person name="Zifcakova L."/>
            <person name="Stursova M."/>
            <person name="Spatafora J.W."/>
            <person name="Tedersoo L."/>
            <person name="Vaario L.M."/>
            <person name="Yamada A."/>
            <person name="Yan M."/>
            <person name="Wang P."/>
            <person name="Xu J."/>
            <person name="Bruns T."/>
            <person name="Baldrian P."/>
            <person name="Vilgalys R."/>
            <person name="Dunand C."/>
            <person name="Henrissat B."/>
            <person name="Grigoriev I.V."/>
            <person name="Hibbett D."/>
            <person name="Nagy L.G."/>
            <person name="Martin F.M."/>
        </authorList>
    </citation>
    <scope>NUCLEOTIDE SEQUENCE</scope>
    <source>
        <strain evidence="8">UP504</strain>
    </source>
</reference>
<dbReference type="Proteomes" id="UP000886523">
    <property type="component" value="Unassembled WGS sequence"/>
</dbReference>
<dbReference type="CDD" id="cd17330">
    <property type="entry name" value="MFS_SLC46_TetA_like"/>
    <property type="match status" value="1"/>
</dbReference>
<evidence type="ECO:0000313" key="9">
    <source>
        <dbReference type="Proteomes" id="UP000886523"/>
    </source>
</evidence>
<evidence type="ECO:0000256" key="4">
    <source>
        <dbReference type="ARBA" id="ARBA00022989"/>
    </source>
</evidence>
<sequence>MDYSNESTPLIASREDAVLPRHPSRRPFPRVQFGIIIMLLFSEPMAYCIIFPFLPQLVTDLGLTKGNPASTGYYVGIFESLFFVTQGISIFQWGRLSDRIGRRPVLTIGVLGLAASMFSFGLSTTFLGFILSRAIAGLLNGNSAVTKTMMGEITNDSNRARAFSMIPVTWTMGATLAPLIGGALQHPAERFPHLFGGIQFFITYPYFLPCAVGGTVSVLTWIVCIFCLKESNPVFVRKRTCASLEGSEPTQSARGIRSSMREIMVRPVLVSILNYGILANIHIAYYAVLSVFFAVPLSSHGLGLSPPIIGLAFSALGLVSGVSQVLWFPMLYRRLGGRRLFMCALLATWPLYAMMSIMHMIAVSSVERYGKMSNWVWVALAVMISCSAILDMGFSTIFMFVTAASPSPALLGTTNGAAQTLVSFGRVVGPLASTTLFSYSVEQKWAPGGYGGFLVLSSLTLVALGCASLLPTTPADWKQRAQAE</sequence>
<feature type="transmembrane region" description="Helical" evidence="6">
    <location>
        <begin position="105"/>
        <end position="124"/>
    </location>
</feature>
<dbReference type="InterPro" id="IPR001958">
    <property type="entry name" value="Tet-R_TetA/multi-R_MdtG-like"/>
</dbReference>
<keyword evidence="2" id="KW-0813">Transport</keyword>
<accession>A0A9P6B3Q8</accession>
<dbReference type="EMBL" id="MU128934">
    <property type="protein sequence ID" value="KAF9517138.1"/>
    <property type="molecule type" value="Genomic_DNA"/>
</dbReference>
<dbReference type="InterPro" id="IPR011701">
    <property type="entry name" value="MFS"/>
</dbReference>
<evidence type="ECO:0000256" key="5">
    <source>
        <dbReference type="ARBA" id="ARBA00023136"/>
    </source>
</evidence>
<feature type="transmembrane region" description="Helical" evidence="6">
    <location>
        <begin position="408"/>
        <end position="429"/>
    </location>
</feature>
<dbReference type="Gene3D" id="1.20.1250.20">
    <property type="entry name" value="MFS general substrate transporter like domains"/>
    <property type="match status" value="1"/>
</dbReference>
<dbReference type="SUPFAM" id="SSF103473">
    <property type="entry name" value="MFS general substrate transporter"/>
    <property type="match status" value="1"/>
</dbReference>
<organism evidence="8 9">
    <name type="scientific">Hydnum rufescens UP504</name>
    <dbReference type="NCBI Taxonomy" id="1448309"/>
    <lineage>
        <taxon>Eukaryota</taxon>
        <taxon>Fungi</taxon>
        <taxon>Dikarya</taxon>
        <taxon>Basidiomycota</taxon>
        <taxon>Agaricomycotina</taxon>
        <taxon>Agaricomycetes</taxon>
        <taxon>Cantharellales</taxon>
        <taxon>Hydnaceae</taxon>
        <taxon>Hydnum</taxon>
    </lineage>
</organism>
<evidence type="ECO:0000256" key="2">
    <source>
        <dbReference type="ARBA" id="ARBA00022448"/>
    </source>
</evidence>
<evidence type="ECO:0000313" key="8">
    <source>
        <dbReference type="EMBL" id="KAF9517138.1"/>
    </source>
</evidence>
<dbReference type="InterPro" id="IPR036259">
    <property type="entry name" value="MFS_trans_sf"/>
</dbReference>
<dbReference type="PANTHER" id="PTHR23504">
    <property type="entry name" value="MAJOR FACILITATOR SUPERFAMILY DOMAIN-CONTAINING PROTEIN 10"/>
    <property type="match status" value="1"/>
</dbReference>
<feature type="transmembrane region" description="Helical" evidence="6">
    <location>
        <begin position="375"/>
        <end position="401"/>
    </location>
</feature>
<dbReference type="InterPro" id="IPR020846">
    <property type="entry name" value="MFS_dom"/>
</dbReference>
<evidence type="ECO:0000256" key="3">
    <source>
        <dbReference type="ARBA" id="ARBA00022692"/>
    </source>
</evidence>
<feature type="transmembrane region" description="Helical" evidence="6">
    <location>
        <begin position="308"/>
        <end position="328"/>
    </location>
</feature>
<evidence type="ECO:0000259" key="7">
    <source>
        <dbReference type="PROSITE" id="PS50850"/>
    </source>
</evidence>
<dbReference type="GO" id="GO:0016020">
    <property type="term" value="C:membrane"/>
    <property type="evidence" value="ECO:0007669"/>
    <property type="project" value="UniProtKB-SubCell"/>
</dbReference>
<keyword evidence="4 6" id="KW-1133">Transmembrane helix</keyword>
<comment type="subcellular location">
    <subcellularLocation>
        <location evidence="1">Membrane</location>
        <topology evidence="1">Multi-pass membrane protein</topology>
    </subcellularLocation>
</comment>
<comment type="caution">
    <text evidence="8">The sequence shown here is derived from an EMBL/GenBank/DDBJ whole genome shotgun (WGS) entry which is preliminary data.</text>
</comment>
<dbReference type="PANTHER" id="PTHR23504:SF15">
    <property type="entry name" value="MAJOR FACILITATOR SUPERFAMILY (MFS) PROFILE DOMAIN-CONTAINING PROTEIN"/>
    <property type="match status" value="1"/>
</dbReference>
<feature type="transmembrane region" description="Helical" evidence="6">
    <location>
        <begin position="340"/>
        <end position="363"/>
    </location>
</feature>
<evidence type="ECO:0000256" key="1">
    <source>
        <dbReference type="ARBA" id="ARBA00004141"/>
    </source>
</evidence>
<dbReference type="GO" id="GO:0022857">
    <property type="term" value="F:transmembrane transporter activity"/>
    <property type="evidence" value="ECO:0007669"/>
    <property type="project" value="InterPro"/>
</dbReference>
<keyword evidence="5 6" id="KW-0472">Membrane</keyword>
<name>A0A9P6B3Q8_9AGAM</name>